<proteinExistence type="predicted"/>
<dbReference type="InterPro" id="IPR036576">
    <property type="entry name" value="WRKY_dom_sf"/>
</dbReference>
<dbReference type="GO" id="GO:0005634">
    <property type="term" value="C:nucleus"/>
    <property type="evidence" value="ECO:0007669"/>
    <property type="project" value="UniProtKB-SubCell"/>
</dbReference>
<dbReference type="OrthoDB" id="693960at2759"/>
<dbReference type="PANTHER" id="PTHR31221:SF377">
    <property type="entry name" value="WRKY TRANSCRIPTION FACTOR 51-RELATED"/>
    <property type="match status" value="1"/>
</dbReference>
<evidence type="ECO:0000256" key="3">
    <source>
        <dbReference type="ARBA" id="ARBA00023125"/>
    </source>
</evidence>
<organism evidence="8 9">
    <name type="scientific">Dichanthelium oligosanthes</name>
    <dbReference type="NCBI Taxonomy" id="888268"/>
    <lineage>
        <taxon>Eukaryota</taxon>
        <taxon>Viridiplantae</taxon>
        <taxon>Streptophyta</taxon>
        <taxon>Embryophyta</taxon>
        <taxon>Tracheophyta</taxon>
        <taxon>Spermatophyta</taxon>
        <taxon>Magnoliopsida</taxon>
        <taxon>Liliopsida</taxon>
        <taxon>Poales</taxon>
        <taxon>Poaceae</taxon>
        <taxon>PACMAD clade</taxon>
        <taxon>Panicoideae</taxon>
        <taxon>Panicodae</taxon>
        <taxon>Paniceae</taxon>
        <taxon>Dichantheliinae</taxon>
        <taxon>Dichanthelium</taxon>
    </lineage>
</organism>
<dbReference type="GO" id="GO:0043565">
    <property type="term" value="F:sequence-specific DNA binding"/>
    <property type="evidence" value="ECO:0007669"/>
    <property type="project" value="InterPro"/>
</dbReference>
<keyword evidence="2" id="KW-0805">Transcription regulation</keyword>
<evidence type="ECO:0000259" key="7">
    <source>
        <dbReference type="PROSITE" id="PS50811"/>
    </source>
</evidence>
<comment type="caution">
    <text evidence="8">The sequence shown here is derived from an EMBL/GenBank/DDBJ whole genome shotgun (WGS) entry which is preliminary data.</text>
</comment>
<evidence type="ECO:0000313" key="9">
    <source>
        <dbReference type="Proteomes" id="UP000095767"/>
    </source>
</evidence>
<evidence type="ECO:0000256" key="1">
    <source>
        <dbReference type="ARBA" id="ARBA00004123"/>
    </source>
</evidence>
<protein>
    <submittedName>
        <fullName evidence="8">Putative WRKY transcription factor 50</fullName>
    </submittedName>
</protein>
<dbReference type="SMART" id="SM00774">
    <property type="entry name" value="WRKY"/>
    <property type="match status" value="1"/>
</dbReference>
<evidence type="ECO:0000256" key="5">
    <source>
        <dbReference type="ARBA" id="ARBA00023242"/>
    </source>
</evidence>
<dbReference type="STRING" id="888268.A0A1E5VP70"/>
<keyword evidence="4" id="KW-0804">Transcription</keyword>
<name>A0A1E5VP70_9POAL</name>
<feature type="domain" description="WRKY" evidence="7">
    <location>
        <begin position="101"/>
        <end position="166"/>
    </location>
</feature>
<gene>
    <name evidence="8" type="ORF">BAE44_0012053</name>
</gene>
<dbReference type="PANTHER" id="PTHR31221">
    <property type="entry name" value="WRKY TRANSCRIPTION FACTOR PROTEIN 1-RELATED"/>
    <property type="match status" value="1"/>
</dbReference>
<dbReference type="AlphaFoldDB" id="A0A1E5VP70"/>
<dbReference type="Gene3D" id="2.20.25.80">
    <property type="entry name" value="WRKY domain"/>
    <property type="match status" value="1"/>
</dbReference>
<sequence>MAASLGLNPEALFTSSYLSSYSSPFMSDYATSFPAAANAIDAAAFSAELDDLRQFDFSPAPLSAGAGPGSGDDRNDKSMWCGGGDEKRPRSNGRIGFRTRSEVEILDDGFKWRKYGKKAVKNSPNPRNYYRCSSEGCGVKKRVERDRDDPRYVITTYDGIHNHVSPGAAAIIQYGGGGFYSPPHSGSPSAASYSGSYLL</sequence>
<keyword evidence="3" id="KW-0238">DNA-binding</keyword>
<evidence type="ECO:0000256" key="4">
    <source>
        <dbReference type="ARBA" id="ARBA00023163"/>
    </source>
</evidence>
<comment type="subcellular location">
    <subcellularLocation>
        <location evidence="1">Nucleus</location>
    </subcellularLocation>
</comment>
<dbReference type="Proteomes" id="UP000095767">
    <property type="component" value="Unassembled WGS sequence"/>
</dbReference>
<keyword evidence="5" id="KW-0539">Nucleus</keyword>
<evidence type="ECO:0000256" key="6">
    <source>
        <dbReference type="SAM" id="MobiDB-lite"/>
    </source>
</evidence>
<dbReference type="FunFam" id="2.20.25.80:FF:000003">
    <property type="entry name" value="WRKY transcription factor 57"/>
    <property type="match status" value="1"/>
</dbReference>
<evidence type="ECO:0000313" key="8">
    <source>
        <dbReference type="EMBL" id="OEL26928.1"/>
    </source>
</evidence>
<dbReference type="GO" id="GO:0003700">
    <property type="term" value="F:DNA-binding transcription factor activity"/>
    <property type="evidence" value="ECO:0007669"/>
    <property type="project" value="InterPro"/>
</dbReference>
<dbReference type="InterPro" id="IPR003657">
    <property type="entry name" value="WRKY_dom"/>
</dbReference>
<keyword evidence="9" id="KW-1185">Reference proteome</keyword>
<dbReference type="EMBL" id="LWDX02033656">
    <property type="protein sequence ID" value="OEL26928.1"/>
    <property type="molecule type" value="Genomic_DNA"/>
</dbReference>
<dbReference type="Pfam" id="PF03106">
    <property type="entry name" value="WRKY"/>
    <property type="match status" value="1"/>
</dbReference>
<dbReference type="PROSITE" id="PS50811">
    <property type="entry name" value="WRKY"/>
    <property type="match status" value="1"/>
</dbReference>
<accession>A0A1E5VP70</accession>
<reference evidence="8 9" key="1">
    <citation type="submission" date="2016-09" db="EMBL/GenBank/DDBJ databases">
        <title>The draft genome of Dichanthelium oligosanthes: A C3 panicoid grass species.</title>
        <authorList>
            <person name="Studer A.J."/>
            <person name="Schnable J.C."/>
            <person name="Brutnell T.P."/>
        </authorList>
    </citation>
    <scope>NUCLEOTIDE SEQUENCE [LARGE SCALE GENOMIC DNA]</scope>
    <source>
        <strain evidence="9">cv. Kellogg 1175</strain>
        <tissue evidence="8">Leaf</tissue>
    </source>
</reference>
<feature type="region of interest" description="Disordered" evidence="6">
    <location>
        <begin position="60"/>
        <end position="95"/>
    </location>
</feature>
<evidence type="ECO:0000256" key="2">
    <source>
        <dbReference type="ARBA" id="ARBA00023015"/>
    </source>
</evidence>
<dbReference type="InterPro" id="IPR044810">
    <property type="entry name" value="WRKY_plant"/>
</dbReference>
<dbReference type="SUPFAM" id="SSF118290">
    <property type="entry name" value="WRKY DNA-binding domain"/>
    <property type="match status" value="1"/>
</dbReference>